<keyword evidence="2" id="KW-1185">Reference proteome</keyword>
<evidence type="ECO:0000313" key="1">
    <source>
        <dbReference type="EMBL" id="MFC3182919.1"/>
    </source>
</evidence>
<dbReference type="Proteomes" id="UP001595547">
    <property type="component" value="Unassembled WGS sequence"/>
</dbReference>
<proteinExistence type="predicted"/>
<dbReference type="Gene3D" id="3.40.50.720">
    <property type="entry name" value="NAD(P)-binding Rossmann-like Domain"/>
    <property type="match status" value="1"/>
</dbReference>
<dbReference type="EMBL" id="JBHRTO010000002">
    <property type="protein sequence ID" value="MFC3182919.1"/>
    <property type="molecule type" value="Genomic_DNA"/>
</dbReference>
<sequence length="296" mass="32039">MAVVLVAGASGLFGSHAARAFAAAGWEVRRYQRGTDMAQAARGADVIVNAMNPPMYHDWGRLVPAITAQAIAAARASGATLIVPASVYNYGVQPRPWGPSTPQKPNTRKGAVRVQMEADYRASGVPVILLRGGDFMDAEGKTQAMGMALRGLAKGKVMAFGGEDVPRAYAYLPDMARAAVELAAVRDGLPRFADIPFAGLTFSVQDLLAMFEKLSGQTYRVTKFPWWLMRVASPVWELARELTEMRYLYDLPHRLDGATMQTVLPDFQTTGLAEVAAVQLRRAGLAAQIDPQRVMA</sequence>
<comment type="caution">
    <text evidence="1">The sequence shown here is derived from an EMBL/GenBank/DDBJ whole genome shotgun (WGS) entry which is preliminary data.</text>
</comment>
<name>A0ABV7J7N2_9RHOB</name>
<evidence type="ECO:0000313" key="2">
    <source>
        <dbReference type="Proteomes" id="UP001595547"/>
    </source>
</evidence>
<accession>A0ABV7J7N2</accession>
<dbReference type="RefSeq" id="WP_380074574.1">
    <property type="nucleotide sequence ID" value="NZ_JBHRTO010000002.1"/>
</dbReference>
<gene>
    <name evidence="1" type="ORF">ACFOGH_18105</name>
</gene>
<organism evidence="1 2">
    <name type="scientific">Cypionkella sinensis</name>
    <dbReference type="NCBI Taxonomy" id="1756043"/>
    <lineage>
        <taxon>Bacteria</taxon>
        <taxon>Pseudomonadati</taxon>
        <taxon>Pseudomonadota</taxon>
        <taxon>Alphaproteobacteria</taxon>
        <taxon>Rhodobacterales</taxon>
        <taxon>Paracoccaceae</taxon>
        <taxon>Cypionkella</taxon>
    </lineage>
</organism>
<dbReference type="InterPro" id="IPR036291">
    <property type="entry name" value="NAD(P)-bd_dom_sf"/>
</dbReference>
<protein>
    <submittedName>
        <fullName evidence="1">Epimerase</fullName>
    </submittedName>
</protein>
<reference evidence="2" key="1">
    <citation type="journal article" date="2019" name="Int. J. Syst. Evol. Microbiol.">
        <title>The Global Catalogue of Microorganisms (GCM) 10K type strain sequencing project: providing services to taxonomists for standard genome sequencing and annotation.</title>
        <authorList>
            <consortium name="The Broad Institute Genomics Platform"/>
            <consortium name="The Broad Institute Genome Sequencing Center for Infectious Disease"/>
            <person name="Wu L."/>
            <person name="Ma J."/>
        </authorList>
    </citation>
    <scope>NUCLEOTIDE SEQUENCE [LARGE SCALE GENOMIC DNA]</scope>
    <source>
        <strain evidence="2">KCTC 52039</strain>
    </source>
</reference>
<dbReference type="SUPFAM" id="SSF51735">
    <property type="entry name" value="NAD(P)-binding Rossmann-fold domains"/>
    <property type="match status" value="1"/>
</dbReference>